<dbReference type="EMBL" id="QNBE01000074">
    <property type="protein sequence ID" value="RKX69628.1"/>
    <property type="molecule type" value="Genomic_DNA"/>
</dbReference>
<gene>
    <name evidence="1" type="ORF">DRP53_07605</name>
</gene>
<dbReference type="PANTHER" id="PTHR47197:SF3">
    <property type="entry name" value="DIHYDRO-HEME D1 DEHYDROGENASE"/>
    <property type="match status" value="1"/>
</dbReference>
<name>A0A660SFQ6_UNCW3</name>
<protein>
    <submittedName>
        <fullName evidence="1">Uncharacterized protein</fullName>
    </submittedName>
</protein>
<evidence type="ECO:0000313" key="2">
    <source>
        <dbReference type="Proteomes" id="UP000268469"/>
    </source>
</evidence>
<evidence type="ECO:0000313" key="1">
    <source>
        <dbReference type="EMBL" id="RKX69628.1"/>
    </source>
</evidence>
<dbReference type="Gene3D" id="2.60.40.4070">
    <property type="match status" value="1"/>
</dbReference>
<reference evidence="1 2" key="1">
    <citation type="submission" date="2018-06" db="EMBL/GenBank/DDBJ databases">
        <title>Extensive metabolic versatility and redundancy in microbially diverse, dynamic hydrothermal sediments.</title>
        <authorList>
            <person name="Dombrowski N."/>
            <person name="Teske A."/>
            <person name="Baker B.J."/>
        </authorList>
    </citation>
    <scope>NUCLEOTIDE SEQUENCE [LARGE SCALE GENOMIC DNA]</scope>
    <source>
        <strain evidence="1">B36_G15</strain>
    </source>
</reference>
<sequence length="874" mass="96958">MSGLLIIAIAITEPIVGEMVLANPRFVDSDILKMRVLRLEDDRKFATPSHIAHPLKGHPDYSITPILLPDERGGVLWPKKLAINSRNGKIYAIGRYNYGTGNYVSVCNNEGRINSIKVGYGSIALAYNHIENKLYCLGWRDSTLSVIDGETDSVLKVIQLKGRRPTDLVWNSLENKVYCSRKKGNTTNVILVVIDCSNDSIITEIPMTGKSSERSYPHLLFNPISNKVYCFHYDPLVDVLDCTGNTILPSIKLEEHIMSQIFDPKDNRIYGTQYSNNKVVAIDCSSDSVIATIPVCKQPKVLAYNSIMNLIYVGGYDEIVTVIDCQTNQVLTNIPINGKWVDGMAFDSLDNRVFVSTDRDQVDVIDCYTQTVIEHLPTDENPETILWDDNLNRIWIANTGYSNNPGYTLDSYDARNLTGRVNIVIGYPPINSTLNPDILKCLSVSRFTSSYVAIAKPEKVVIKRSANHPRDCIHNDQNFYVSHNYNDTLTVISCSNDSTVAIVKLEGKGAQSIAFDATDNKLYTANTYSDNVSVIDAGNNSLIKTIKLPDESPNFIAWNPRDNKCYVSTQSPPAHVHVIDCQSDEVIATLGCGGLPNIIGYNHVSDKVYAVSYLDGDVTIIDGAGDSIITRVDLREGGEAWPIAFAHDPIDNLVYISCSGNPDFVAVIDGVTDSLLTKIFLPSRTYINFGLLHNPSDNTLWWPVFYSQPDVGIYDAIAIIDCSTNSIVDILLTDVYYSTTVIDPINGPRKSINIDTITNTIFLSHPYASRISMIKKSPGIEARANPHPGSTSFTIYPNPFHRGVFISGDFGDGDRISIYNILGQKIRELRGINRVFWDGRDCKNKPVPSGIYFLIFEVGNSQLVKKVLRIGGLK</sequence>
<dbReference type="SUPFAM" id="SSF101908">
    <property type="entry name" value="Putative isomerase YbhE"/>
    <property type="match status" value="1"/>
</dbReference>
<dbReference type="InterPro" id="IPR011048">
    <property type="entry name" value="Haem_d1_sf"/>
</dbReference>
<accession>A0A660SFQ6</accession>
<dbReference type="InterPro" id="IPR011964">
    <property type="entry name" value="YVTN_b-propeller_repeat"/>
</dbReference>
<dbReference type="InterPro" id="IPR026444">
    <property type="entry name" value="Secre_tail"/>
</dbReference>
<dbReference type="Proteomes" id="UP000268469">
    <property type="component" value="Unassembled WGS sequence"/>
</dbReference>
<organism evidence="1 2">
    <name type="scientific">candidate division WOR-3 bacterium</name>
    <dbReference type="NCBI Taxonomy" id="2052148"/>
    <lineage>
        <taxon>Bacteria</taxon>
        <taxon>Bacteria division WOR-3</taxon>
    </lineage>
</organism>
<dbReference type="SUPFAM" id="SSF51004">
    <property type="entry name" value="C-terminal (heme d1) domain of cytochrome cd1-nitrite reductase"/>
    <property type="match status" value="1"/>
</dbReference>
<dbReference type="NCBIfam" id="TIGR02276">
    <property type="entry name" value="beta_rpt_yvtn"/>
    <property type="match status" value="1"/>
</dbReference>
<dbReference type="InterPro" id="IPR051200">
    <property type="entry name" value="Host-pathogen_enzymatic-act"/>
</dbReference>
<dbReference type="AlphaFoldDB" id="A0A660SFQ6"/>
<comment type="caution">
    <text evidence="1">The sequence shown here is derived from an EMBL/GenBank/DDBJ whole genome shotgun (WGS) entry which is preliminary data.</text>
</comment>
<proteinExistence type="predicted"/>
<dbReference type="SUPFAM" id="SSF69322">
    <property type="entry name" value="Tricorn protease domain 2"/>
    <property type="match status" value="1"/>
</dbReference>
<dbReference type="InterPro" id="IPR015943">
    <property type="entry name" value="WD40/YVTN_repeat-like_dom_sf"/>
</dbReference>
<dbReference type="PANTHER" id="PTHR47197">
    <property type="entry name" value="PROTEIN NIRF"/>
    <property type="match status" value="1"/>
</dbReference>
<dbReference type="Gene3D" id="2.130.10.10">
    <property type="entry name" value="YVTN repeat-like/Quinoprotein amine dehydrogenase"/>
    <property type="match status" value="3"/>
</dbReference>
<dbReference type="NCBIfam" id="TIGR04183">
    <property type="entry name" value="Por_Secre_tail"/>
    <property type="match status" value="1"/>
</dbReference>